<reference evidence="3" key="1">
    <citation type="journal article" date="2020" name="Stud. Mycol.">
        <title>101 Dothideomycetes genomes: a test case for predicting lifestyles and emergence of pathogens.</title>
        <authorList>
            <person name="Haridas S."/>
            <person name="Albert R."/>
            <person name="Binder M."/>
            <person name="Bloem J."/>
            <person name="Labutti K."/>
            <person name="Salamov A."/>
            <person name="Andreopoulos B."/>
            <person name="Baker S."/>
            <person name="Barry K."/>
            <person name="Bills G."/>
            <person name="Bluhm B."/>
            <person name="Cannon C."/>
            <person name="Castanera R."/>
            <person name="Culley D."/>
            <person name="Daum C."/>
            <person name="Ezra D."/>
            <person name="Gonzalez J."/>
            <person name="Henrissat B."/>
            <person name="Kuo A."/>
            <person name="Liang C."/>
            <person name="Lipzen A."/>
            <person name="Lutzoni F."/>
            <person name="Magnuson J."/>
            <person name="Mondo S."/>
            <person name="Nolan M."/>
            <person name="Ohm R."/>
            <person name="Pangilinan J."/>
            <person name="Park H.-J."/>
            <person name="Ramirez L."/>
            <person name="Alfaro M."/>
            <person name="Sun H."/>
            <person name="Tritt A."/>
            <person name="Yoshinaga Y."/>
            <person name="Zwiers L.-H."/>
            <person name="Turgeon B."/>
            <person name="Goodwin S."/>
            <person name="Spatafora J."/>
            <person name="Crous P."/>
            <person name="Grigoriev I."/>
        </authorList>
    </citation>
    <scope>NUCLEOTIDE SEQUENCE</scope>
    <source>
        <strain evidence="3">CBS 627.86</strain>
    </source>
</reference>
<dbReference type="OrthoDB" id="3942083at2759"/>
<feature type="region of interest" description="Disordered" evidence="1">
    <location>
        <begin position="173"/>
        <end position="195"/>
    </location>
</feature>
<dbReference type="EMBL" id="ML977322">
    <property type="protein sequence ID" value="KAF2115757.1"/>
    <property type="molecule type" value="Genomic_DNA"/>
</dbReference>
<feature type="transmembrane region" description="Helical" evidence="2">
    <location>
        <begin position="12"/>
        <end position="34"/>
    </location>
</feature>
<dbReference type="AlphaFoldDB" id="A0A6A5ZAN6"/>
<accession>A0A6A5ZAN6</accession>
<dbReference type="Proteomes" id="UP000799770">
    <property type="component" value="Unassembled WGS sequence"/>
</dbReference>
<evidence type="ECO:0000313" key="4">
    <source>
        <dbReference type="Proteomes" id="UP000799770"/>
    </source>
</evidence>
<gene>
    <name evidence="3" type="ORF">BDV96DRAFT_659036</name>
</gene>
<proteinExistence type="predicted"/>
<keyword evidence="2" id="KW-0472">Membrane</keyword>
<keyword evidence="4" id="KW-1185">Reference proteome</keyword>
<evidence type="ECO:0000256" key="1">
    <source>
        <dbReference type="SAM" id="MobiDB-lite"/>
    </source>
</evidence>
<keyword evidence="2" id="KW-0812">Transmembrane</keyword>
<organism evidence="3 4">
    <name type="scientific">Lophiotrema nucula</name>
    <dbReference type="NCBI Taxonomy" id="690887"/>
    <lineage>
        <taxon>Eukaryota</taxon>
        <taxon>Fungi</taxon>
        <taxon>Dikarya</taxon>
        <taxon>Ascomycota</taxon>
        <taxon>Pezizomycotina</taxon>
        <taxon>Dothideomycetes</taxon>
        <taxon>Pleosporomycetidae</taxon>
        <taxon>Pleosporales</taxon>
        <taxon>Lophiotremataceae</taxon>
        <taxon>Lophiotrema</taxon>
    </lineage>
</organism>
<name>A0A6A5ZAN6_9PLEO</name>
<protein>
    <submittedName>
        <fullName evidence="3">Uncharacterized protein</fullName>
    </submittedName>
</protein>
<keyword evidence="2" id="KW-1133">Transmembrane helix</keyword>
<sequence>MTQSTDVGSLVGTWVAAGVAIIALLGVVGPILVWRASRTDRNKAIDLLSDEGADSGGFVTQGIRVTSKIRLFRRFEAPELRASPSLRTPTLLLDDQVPTVSTNSASWVQFGRLLQAYHINFAKTGLLVIQDGQTWLPIHRSWILIVGIMGRFGKRKDSGKIVIRSTSGVASTQAKPGDFVAPSGRSSQGLPRGLRRVPRNYTPDWRMSNPGWTSAAYSTSGTKYKTLHGITGVIHFGTEMPGAAQSEKDTKRLYFTSHTSQEIGEVTKEPMDIGHMFWLAVGCLPAPGSKVFSLDDVHSIAVQEEPQALPPTPSPVSPGVRFSGIQDDDSDWEGGMGNPAMPEWGIISPNTYVVPTSSPTATLSGYYESRAFQFSPINDRAEALTEVAGSINIDDKSERIYSLEEVELTDEILTELKNASDTTYVPLSIPWVRLDPETRTQGWFLKRDDAQLLAQALLAIPMSPHGYLVSANKRSRCRGLLCQAAQSLPQLLARLVYSFQSLGLDGNGADTLLQMMGNMYAKTERLEKTRSFYEVIFKLDEGLSSVLHPDPRVNDAIGVLMITNEEFRALIAQSARHIDESVDTTLEFDVANGTLNVPAVMGFIQRFPVEIAVLYPELRRDDGPITITLRELMFAALKARVRGAVLETSLDSLPLFKAFFDLARVVHLG</sequence>
<evidence type="ECO:0000313" key="3">
    <source>
        <dbReference type="EMBL" id="KAF2115757.1"/>
    </source>
</evidence>
<evidence type="ECO:0000256" key="2">
    <source>
        <dbReference type="SAM" id="Phobius"/>
    </source>
</evidence>